<protein>
    <submittedName>
        <fullName evidence="2">Nuclear transport factor 2 family protein</fullName>
    </submittedName>
</protein>
<dbReference type="EMBL" id="CP152276">
    <property type="protein sequence ID" value="XAE40918.1"/>
    <property type="molecule type" value="Genomic_DNA"/>
</dbReference>
<dbReference type="PANTHER" id="PTHR41252">
    <property type="entry name" value="BLR2505 PROTEIN"/>
    <property type="match status" value="1"/>
</dbReference>
<keyword evidence="3" id="KW-1185">Reference proteome</keyword>
<evidence type="ECO:0000259" key="1">
    <source>
        <dbReference type="Pfam" id="PF12680"/>
    </source>
</evidence>
<organism evidence="2 3">
    <name type="scientific">Nguyenibacter vanlangensis</name>
    <dbReference type="NCBI Taxonomy" id="1216886"/>
    <lineage>
        <taxon>Bacteria</taxon>
        <taxon>Pseudomonadati</taxon>
        <taxon>Pseudomonadota</taxon>
        <taxon>Alphaproteobacteria</taxon>
        <taxon>Acetobacterales</taxon>
        <taxon>Acetobacteraceae</taxon>
        <taxon>Nguyenibacter</taxon>
    </lineage>
</organism>
<name>A0ABZ3CZW5_9PROT</name>
<dbReference type="Proteomes" id="UP001449795">
    <property type="component" value="Chromosome"/>
</dbReference>
<evidence type="ECO:0000313" key="3">
    <source>
        <dbReference type="Proteomes" id="UP001449795"/>
    </source>
</evidence>
<feature type="domain" description="SnoaL-like" evidence="1">
    <location>
        <begin position="19"/>
        <end position="107"/>
    </location>
</feature>
<dbReference type="Gene3D" id="3.10.450.50">
    <property type="match status" value="1"/>
</dbReference>
<dbReference type="PANTHER" id="PTHR41252:SF1">
    <property type="entry name" value="BLR2505 PROTEIN"/>
    <property type="match status" value="1"/>
</dbReference>
<dbReference type="RefSeq" id="WP_342626947.1">
    <property type="nucleotide sequence ID" value="NZ_CP152276.1"/>
</dbReference>
<dbReference type="InterPro" id="IPR032710">
    <property type="entry name" value="NTF2-like_dom_sf"/>
</dbReference>
<evidence type="ECO:0000313" key="2">
    <source>
        <dbReference type="EMBL" id="XAE40918.1"/>
    </source>
</evidence>
<dbReference type="Pfam" id="PF12680">
    <property type="entry name" value="SnoaL_2"/>
    <property type="match status" value="1"/>
</dbReference>
<gene>
    <name evidence="2" type="ORF">AAC691_11240</name>
</gene>
<accession>A0ABZ3CZW5</accession>
<dbReference type="InterPro" id="IPR037401">
    <property type="entry name" value="SnoaL-like"/>
</dbReference>
<reference evidence="2 3" key="1">
    <citation type="submission" date="2024-04" db="EMBL/GenBank/DDBJ databases">
        <title>Complete genome sequence of Nguyenibacter vanlangesis HBCM-1154, a strain capable of nitrogen fixation, IAA production, and phosphorus solubilization isolated from sugarcane soil.</title>
        <authorList>
            <person name="MY HANH P."/>
        </authorList>
    </citation>
    <scope>NUCLEOTIDE SEQUENCE [LARGE SCALE GENOMIC DNA]</scope>
    <source>
        <strain evidence="2 3">HBCM 1154</strain>
    </source>
</reference>
<dbReference type="SUPFAM" id="SSF54427">
    <property type="entry name" value="NTF2-like"/>
    <property type="match status" value="1"/>
</dbReference>
<proteinExistence type="predicted"/>
<sequence>MNETPSDLVRRWYATGDTSLLDDDIVWVVLDSFPEGGRYVGREAVTERFFPAVKAHFTEYVAQPETLLADATDVATTGFYRVRTPLGRTGEIAFAHFWTIRNGKIAAFHQVADTAKLRDLLIDGKKGS</sequence>